<accession>A0AA39TWD7</accession>
<feature type="repeat" description="RCC1" evidence="2">
    <location>
        <begin position="469"/>
        <end position="522"/>
    </location>
</feature>
<evidence type="ECO:0000256" key="3">
    <source>
        <dbReference type="SAM" id="MobiDB-lite"/>
    </source>
</evidence>
<feature type="domain" description="RCC1-like" evidence="4">
    <location>
        <begin position="75"/>
        <end position="518"/>
    </location>
</feature>
<feature type="repeat" description="RCC1" evidence="2">
    <location>
        <begin position="244"/>
        <end position="294"/>
    </location>
</feature>
<dbReference type="PRINTS" id="PR00633">
    <property type="entry name" value="RCCNDNSATION"/>
</dbReference>
<dbReference type="Pfam" id="PF25390">
    <property type="entry name" value="WD40_RLD"/>
    <property type="match status" value="1"/>
</dbReference>
<feature type="repeat" description="RCC1" evidence="2">
    <location>
        <begin position="189"/>
        <end position="243"/>
    </location>
</feature>
<dbReference type="Proteomes" id="UP001175227">
    <property type="component" value="Unassembled WGS sequence"/>
</dbReference>
<proteinExistence type="predicted"/>
<name>A0AA39TWD7_9AGAR</name>
<organism evidence="5 6">
    <name type="scientific">Armillaria novae-zelandiae</name>
    <dbReference type="NCBI Taxonomy" id="153914"/>
    <lineage>
        <taxon>Eukaryota</taxon>
        <taxon>Fungi</taxon>
        <taxon>Dikarya</taxon>
        <taxon>Basidiomycota</taxon>
        <taxon>Agaricomycotina</taxon>
        <taxon>Agaricomycetes</taxon>
        <taxon>Agaricomycetidae</taxon>
        <taxon>Agaricales</taxon>
        <taxon>Marasmiineae</taxon>
        <taxon>Physalacriaceae</taxon>
        <taxon>Armillaria</taxon>
    </lineage>
</organism>
<evidence type="ECO:0000256" key="2">
    <source>
        <dbReference type="PROSITE-ProRule" id="PRU00235"/>
    </source>
</evidence>
<dbReference type="PANTHER" id="PTHR22872">
    <property type="entry name" value="BTK-BINDING PROTEIN-RELATED"/>
    <property type="match status" value="1"/>
</dbReference>
<feature type="repeat" description="RCC1" evidence="2">
    <location>
        <begin position="73"/>
        <end position="128"/>
    </location>
</feature>
<feature type="region of interest" description="Disordered" evidence="3">
    <location>
        <begin position="29"/>
        <end position="52"/>
    </location>
</feature>
<keyword evidence="1" id="KW-0677">Repeat</keyword>
<dbReference type="SUPFAM" id="SSF50985">
    <property type="entry name" value="RCC1/BLIP-II"/>
    <property type="match status" value="1"/>
</dbReference>
<feature type="repeat" description="RCC1" evidence="2">
    <location>
        <begin position="295"/>
        <end position="356"/>
    </location>
</feature>
<protein>
    <submittedName>
        <fullName evidence="5">Poly(A)+ RNA transport protein</fullName>
    </submittedName>
</protein>
<comment type="caution">
    <text evidence="5">The sequence shown here is derived from an EMBL/GenBank/DDBJ whole genome shotgun (WGS) entry which is preliminary data.</text>
</comment>
<gene>
    <name evidence="5" type="ORF">IW261DRAFT_827424</name>
</gene>
<dbReference type="InterPro" id="IPR051625">
    <property type="entry name" value="Signaling_Regulatory_Domain"/>
</dbReference>
<keyword evidence="6" id="KW-1185">Reference proteome</keyword>
<dbReference type="InterPro" id="IPR058923">
    <property type="entry name" value="RCC1-like_dom"/>
</dbReference>
<evidence type="ECO:0000256" key="1">
    <source>
        <dbReference type="ARBA" id="ARBA00022737"/>
    </source>
</evidence>
<dbReference type="PROSITE" id="PS00626">
    <property type="entry name" value="RCC1_2"/>
    <property type="match status" value="1"/>
</dbReference>
<dbReference type="PROSITE" id="PS50012">
    <property type="entry name" value="RCC1_3"/>
    <property type="match status" value="6"/>
</dbReference>
<reference evidence="5" key="1">
    <citation type="submission" date="2023-06" db="EMBL/GenBank/DDBJ databases">
        <authorList>
            <consortium name="Lawrence Berkeley National Laboratory"/>
            <person name="Ahrendt S."/>
            <person name="Sahu N."/>
            <person name="Indic B."/>
            <person name="Wong-Bajracharya J."/>
            <person name="Merenyi Z."/>
            <person name="Ke H.-M."/>
            <person name="Monk M."/>
            <person name="Kocsube S."/>
            <person name="Drula E."/>
            <person name="Lipzen A."/>
            <person name="Balint B."/>
            <person name="Henrissat B."/>
            <person name="Andreopoulos B."/>
            <person name="Martin F.M."/>
            <person name="Harder C.B."/>
            <person name="Rigling D."/>
            <person name="Ford K.L."/>
            <person name="Foster G.D."/>
            <person name="Pangilinan J."/>
            <person name="Papanicolaou A."/>
            <person name="Barry K."/>
            <person name="LaButti K."/>
            <person name="Viragh M."/>
            <person name="Koriabine M."/>
            <person name="Yan M."/>
            <person name="Riley R."/>
            <person name="Champramary S."/>
            <person name="Plett K.L."/>
            <person name="Tsai I.J."/>
            <person name="Slot J."/>
            <person name="Sipos G."/>
            <person name="Plett J."/>
            <person name="Nagy L.G."/>
            <person name="Grigoriev I.V."/>
        </authorList>
    </citation>
    <scope>NUCLEOTIDE SEQUENCE</scope>
    <source>
        <strain evidence="5">ICMP 16352</strain>
    </source>
</reference>
<evidence type="ECO:0000259" key="4">
    <source>
        <dbReference type="Pfam" id="PF25390"/>
    </source>
</evidence>
<dbReference type="Gene3D" id="2.130.10.30">
    <property type="entry name" value="Regulator of chromosome condensation 1/beta-lactamase-inhibitor protein II"/>
    <property type="match status" value="1"/>
</dbReference>
<dbReference type="InterPro" id="IPR000408">
    <property type="entry name" value="Reg_chr_condens"/>
</dbReference>
<dbReference type="AlphaFoldDB" id="A0AA39TWD7"/>
<feature type="repeat" description="RCC1" evidence="2">
    <location>
        <begin position="129"/>
        <end position="188"/>
    </location>
</feature>
<dbReference type="EMBL" id="JAUEPR010000045">
    <property type="protein sequence ID" value="KAK0471942.1"/>
    <property type="molecule type" value="Genomic_DNA"/>
</dbReference>
<evidence type="ECO:0000313" key="5">
    <source>
        <dbReference type="EMBL" id="KAK0471942.1"/>
    </source>
</evidence>
<dbReference type="InterPro" id="IPR009091">
    <property type="entry name" value="RCC1/BLIP-II"/>
</dbReference>
<evidence type="ECO:0000313" key="6">
    <source>
        <dbReference type="Proteomes" id="UP001175227"/>
    </source>
</evidence>
<sequence>MAPRKRAKTIVRTERMTKSTRATKYFSIVPETNGKKRKLAHEPESPRRKKLRTAPLSQGALNQLPTLRSDAPSALFVHGGGEAGQLGLGPDVLEEISRPRLHQKYQELGVGIQCLAAGGMHSLLVDSRGRVWSWGANEQFALGRGTENVVGTDADELESTPATVSGLDGFIAVSATAGDCISIVISNEGQLRAWGAFRREDGSLGFDDSSDRSVQPQSYPSLSKEKVCQVKCGANHVLALTADGHVFTWGFGARGELGRKEQYCTLSLKPERLSLRNIVTIGAGSQQSFAVDSDGLVYGWGLNHMYQLGLSADRIGPDTSVFVPTLIDSLHPSLHGGARVIAIEGGEFHTLFLFDNGNVYGCGRCDEYAIGLAKDHPAMIAVHQKYEEELPSLREGLSKKYGCPIDDPQLKRLVVDLHIREPARIAFPPTPTEEDPAPTLPPFDQGYSSTKIATISAGLRYSLACSTKGILYAWGVGSTAQLGLGKEESVETPVRVRSKGLKEYSAIGADAGGQHVLVRSNPLFSRFQRFQCSCQNRCSATRIHFAAAAASPRTS</sequence>